<reference evidence="1 2" key="1">
    <citation type="submission" date="2024-09" db="EMBL/GenBank/DDBJ databases">
        <authorList>
            <person name="Sun Q."/>
            <person name="Mori K."/>
        </authorList>
    </citation>
    <scope>NUCLEOTIDE SEQUENCE [LARGE SCALE GENOMIC DNA]</scope>
    <source>
        <strain evidence="1 2">CECT 9424</strain>
    </source>
</reference>
<sequence length="83" mass="8910">MTPLNDRAARLCRRQLLKRIRAKHGACGFSDRNALSPAQTGPRCRAFKSVAAMWTPRLTLGDVVHAISMGVRAGGPSHITAAS</sequence>
<gene>
    <name evidence="1" type="ORF">ACFFU4_15095</name>
</gene>
<name>A0ABV5I316_9RHOB</name>
<evidence type="ECO:0000313" key="1">
    <source>
        <dbReference type="EMBL" id="MFB9151075.1"/>
    </source>
</evidence>
<keyword evidence="2" id="KW-1185">Reference proteome</keyword>
<evidence type="ECO:0000313" key="2">
    <source>
        <dbReference type="Proteomes" id="UP001589670"/>
    </source>
</evidence>
<dbReference type="RefSeq" id="WP_377070644.1">
    <property type="nucleotide sequence ID" value="NZ_JBHMEC010000026.1"/>
</dbReference>
<comment type="caution">
    <text evidence="1">The sequence shown here is derived from an EMBL/GenBank/DDBJ whole genome shotgun (WGS) entry which is preliminary data.</text>
</comment>
<protein>
    <submittedName>
        <fullName evidence="1">Uncharacterized protein</fullName>
    </submittedName>
</protein>
<dbReference type="EMBL" id="JBHMEC010000026">
    <property type="protein sequence ID" value="MFB9151075.1"/>
    <property type="molecule type" value="Genomic_DNA"/>
</dbReference>
<organism evidence="1 2">
    <name type="scientific">Roseovarius ramblicola</name>
    <dbReference type="NCBI Taxonomy" id="2022336"/>
    <lineage>
        <taxon>Bacteria</taxon>
        <taxon>Pseudomonadati</taxon>
        <taxon>Pseudomonadota</taxon>
        <taxon>Alphaproteobacteria</taxon>
        <taxon>Rhodobacterales</taxon>
        <taxon>Roseobacteraceae</taxon>
        <taxon>Roseovarius</taxon>
    </lineage>
</organism>
<accession>A0ABV5I316</accession>
<dbReference type="Proteomes" id="UP001589670">
    <property type="component" value="Unassembled WGS sequence"/>
</dbReference>
<proteinExistence type="predicted"/>